<dbReference type="OrthoDB" id="3238779at2"/>
<proteinExistence type="predicted"/>
<name>A0A4R9AMN0_9MICO</name>
<dbReference type="Proteomes" id="UP000298154">
    <property type="component" value="Unassembled WGS sequence"/>
</dbReference>
<accession>A0A4R9AMN0</accession>
<sequence>MSCGEHCVTVAAVPWARHQTGHTLFFDDQIARLATQTSKTAITVLIRIAWRAVGAIITRVWADTEKQVDQFANLNRIIARGVARAMGQDWQLHNRASSGRDLPARGDAAREIHRAPGVR</sequence>
<dbReference type="InterPro" id="IPR032877">
    <property type="entry name" value="Transposase_HTH"/>
</dbReference>
<keyword evidence="3" id="KW-1185">Reference proteome</keyword>
<evidence type="ECO:0000313" key="3">
    <source>
        <dbReference type="Proteomes" id="UP000298154"/>
    </source>
</evidence>
<comment type="caution">
    <text evidence="2">The sequence shown here is derived from an EMBL/GenBank/DDBJ whole genome shotgun (WGS) entry which is preliminary data.</text>
</comment>
<evidence type="ECO:0000313" key="2">
    <source>
        <dbReference type="EMBL" id="TFD65408.1"/>
    </source>
</evidence>
<organism evidence="2 3">
    <name type="scientific">Cryobacterium ruanii</name>
    <dbReference type="NCBI Taxonomy" id="1259197"/>
    <lineage>
        <taxon>Bacteria</taxon>
        <taxon>Bacillati</taxon>
        <taxon>Actinomycetota</taxon>
        <taxon>Actinomycetes</taxon>
        <taxon>Micrococcales</taxon>
        <taxon>Microbacteriaceae</taxon>
        <taxon>Cryobacterium</taxon>
    </lineage>
</organism>
<protein>
    <recommendedName>
        <fullName evidence="1">Transposase IS204/IS1001/IS1096/IS1165 helix-turn-helix domain-containing protein</fullName>
    </recommendedName>
</protein>
<gene>
    <name evidence="2" type="ORF">E3T47_11385</name>
</gene>
<evidence type="ECO:0000259" key="1">
    <source>
        <dbReference type="Pfam" id="PF13542"/>
    </source>
</evidence>
<feature type="domain" description="Transposase IS204/IS1001/IS1096/IS1165 helix-turn-helix" evidence="1">
    <location>
        <begin position="12"/>
        <end position="61"/>
    </location>
</feature>
<dbReference type="AlphaFoldDB" id="A0A4R9AMN0"/>
<dbReference type="EMBL" id="SOHK01000015">
    <property type="protein sequence ID" value="TFD65408.1"/>
    <property type="molecule type" value="Genomic_DNA"/>
</dbReference>
<reference evidence="2 3" key="1">
    <citation type="submission" date="2019-03" db="EMBL/GenBank/DDBJ databases">
        <title>Genomics of glacier-inhabiting Cryobacterium strains.</title>
        <authorList>
            <person name="Liu Q."/>
            <person name="Xin Y.-H."/>
        </authorList>
    </citation>
    <scope>NUCLEOTIDE SEQUENCE [LARGE SCALE GENOMIC DNA]</scope>
    <source>
        <strain evidence="2 3">Sr36</strain>
    </source>
</reference>
<dbReference type="Pfam" id="PF13542">
    <property type="entry name" value="HTH_Tnp_ISL3"/>
    <property type="match status" value="1"/>
</dbReference>